<keyword evidence="2" id="KW-0238">DNA-binding</keyword>
<accession>A0A561SP34</accession>
<gene>
    <name evidence="2" type="ORF">FHX44_112507</name>
</gene>
<name>A0A561SP34_9PSEU</name>
<evidence type="ECO:0000313" key="3">
    <source>
        <dbReference type="Proteomes" id="UP000321261"/>
    </source>
</evidence>
<dbReference type="InterPro" id="IPR036390">
    <property type="entry name" value="WH_DNA-bd_sf"/>
</dbReference>
<reference evidence="2 3" key="1">
    <citation type="submission" date="2019-06" db="EMBL/GenBank/DDBJ databases">
        <title>Sequencing the genomes of 1000 actinobacteria strains.</title>
        <authorList>
            <person name="Klenk H.-P."/>
        </authorList>
    </citation>
    <scope>NUCLEOTIDE SEQUENCE [LARGE SCALE GENOMIC DNA]</scope>
    <source>
        <strain evidence="2 3">DSM 45671</strain>
    </source>
</reference>
<comment type="caution">
    <text evidence="2">The sequence shown here is derived from an EMBL/GenBank/DDBJ whole genome shotgun (WGS) entry which is preliminary data.</text>
</comment>
<organism evidence="2 3">
    <name type="scientific">Pseudonocardia hierapolitana</name>
    <dbReference type="NCBI Taxonomy" id="1128676"/>
    <lineage>
        <taxon>Bacteria</taxon>
        <taxon>Bacillati</taxon>
        <taxon>Actinomycetota</taxon>
        <taxon>Actinomycetes</taxon>
        <taxon>Pseudonocardiales</taxon>
        <taxon>Pseudonocardiaceae</taxon>
        <taxon>Pseudonocardia</taxon>
    </lineage>
</organism>
<dbReference type="InterPro" id="IPR036388">
    <property type="entry name" value="WH-like_DNA-bd_sf"/>
</dbReference>
<dbReference type="SMART" id="SM00347">
    <property type="entry name" value="HTH_MARR"/>
    <property type="match status" value="1"/>
</dbReference>
<dbReference type="Pfam" id="PF12802">
    <property type="entry name" value="MarR_2"/>
    <property type="match status" value="1"/>
</dbReference>
<keyword evidence="3" id="KW-1185">Reference proteome</keyword>
<dbReference type="Proteomes" id="UP000321261">
    <property type="component" value="Unassembled WGS sequence"/>
</dbReference>
<dbReference type="PROSITE" id="PS50995">
    <property type="entry name" value="HTH_MARR_2"/>
    <property type="match status" value="1"/>
</dbReference>
<sequence length="175" mass="19616">METTEQTWLTEEELPTWLTLVGVLIKLPAALNDQLQRDAGMNHFEYWALMALALHEGHSVRMSELAVLTNGSLSRLSQVISRLEKRGWVRRAPDPTDGRCTLAILTGDGWEQFVGSFEAHSGEIRRLVFDPLTKAQVRQLREIGHRILRAVNPDGPDRPSGFKPEIGGFCPDTVC</sequence>
<dbReference type="GO" id="GO:0003677">
    <property type="term" value="F:DNA binding"/>
    <property type="evidence" value="ECO:0007669"/>
    <property type="project" value="UniProtKB-KW"/>
</dbReference>
<proteinExistence type="predicted"/>
<feature type="domain" description="HTH marR-type" evidence="1">
    <location>
        <begin position="11"/>
        <end position="149"/>
    </location>
</feature>
<dbReference type="InterPro" id="IPR000835">
    <property type="entry name" value="HTH_MarR-typ"/>
</dbReference>
<dbReference type="PANTHER" id="PTHR33164:SF99">
    <property type="entry name" value="MARR FAMILY REGULATORY PROTEIN"/>
    <property type="match status" value="1"/>
</dbReference>
<dbReference type="Gene3D" id="1.10.10.10">
    <property type="entry name" value="Winged helix-like DNA-binding domain superfamily/Winged helix DNA-binding domain"/>
    <property type="match status" value="1"/>
</dbReference>
<dbReference type="GO" id="GO:0006950">
    <property type="term" value="P:response to stress"/>
    <property type="evidence" value="ECO:0007669"/>
    <property type="project" value="TreeGrafter"/>
</dbReference>
<protein>
    <submittedName>
        <fullName evidence="2">DNA-binding MarR family transcriptional regulator</fullName>
    </submittedName>
</protein>
<evidence type="ECO:0000259" key="1">
    <source>
        <dbReference type="PROSITE" id="PS50995"/>
    </source>
</evidence>
<dbReference type="EMBL" id="VIWU01000001">
    <property type="protein sequence ID" value="TWF76614.1"/>
    <property type="molecule type" value="Genomic_DNA"/>
</dbReference>
<evidence type="ECO:0000313" key="2">
    <source>
        <dbReference type="EMBL" id="TWF76614.1"/>
    </source>
</evidence>
<dbReference type="GO" id="GO:0003700">
    <property type="term" value="F:DNA-binding transcription factor activity"/>
    <property type="evidence" value="ECO:0007669"/>
    <property type="project" value="InterPro"/>
</dbReference>
<dbReference type="RefSeq" id="WP_246170334.1">
    <property type="nucleotide sequence ID" value="NZ_VIWU01000001.1"/>
</dbReference>
<dbReference type="PANTHER" id="PTHR33164">
    <property type="entry name" value="TRANSCRIPTIONAL REGULATOR, MARR FAMILY"/>
    <property type="match status" value="1"/>
</dbReference>
<dbReference type="AlphaFoldDB" id="A0A561SP34"/>
<dbReference type="SUPFAM" id="SSF46785">
    <property type="entry name" value="Winged helix' DNA-binding domain"/>
    <property type="match status" value="1"/>
</dbReference>
<dbReference type="InterPro" id="IPR039422">
    <property type="entry name" value="MarR/SlyA-like"/>
</dbReference>